<feature type="region of interest" description="Disordered" evidence="1">
    <location>
        <begin position="1"/>
        <end position="27"/>
    </location>
</feature>
<feature type="non-terminal residue" evidence="2">
    <location>
        <position position="1"/>
    </location>
</feature>
<protein>
    <submittedName>
        <fullName evidence="2">Uncharacterized protein</fullName>
    </submittedName>
</protein>
<feature type="compositionally biased region" description="Basic and acidic residues" evidence="1">
    <location>
        <begin position="8"/>
        <end position="19"/>
    </location>
</feature>
<evidence type="ECO:0000313" key="2">
    <source>
        <dbReference type="EMBL" id="EJK70575.1"/>
    </source>
</evidence>
<dbReference type="AlphaFoldDB" id="K0SYU0"/>
<proteinExistence type="predicted"/>
<comment type="caution">
    <text evidence="2">The sequence shown here is derived from an EMBL/GenBank/DDBJ whole genome shotgun (WGS) entry which is preliminary data.</text>
</comment>
<reference evidence="2 3" key="1">
    <citation type="journal article" date="2012" name="Genome Biol.">
        <title>Genome and low-iron response of an oceanic diatom adapted to chronic iron limitation.</title>
        <authorList>
            <person name="Lommer M."/>
            <person name="Specht M."/>
            <person name="Roy A.S."/>
            <person name="Kraemer L."/>
            <person name="Andreson R."/>
            <person name="Gutowska M.A."/>
            <person name="Wolf J."/>
            <person name="Bergner S.V."/>
            <person name="Schilhabel M.B."/>
            <person name="Klostermeier U.C."/>
            <person name="Beiko R.G."/>
            <person name="Rosenstiel P."/>
            <person name="Hippler M."/>
            <person name="Laroche J."/>
        </authorList>
    </citation>
    <scope>NUCLEOTIDE SEQUENCE [LARGE SCALE GENOMIC DNA]</scope>
    <source>
        <strain evidence="2 3">CCMP1005</strain>
    </source>
</reference>
<accession>K0SYU0</accession>
<evidence type="ECO:0000313" key="3">
    <source>
        <dbReference type="Proteomes" id="UP000266841"/>
    </source>
</evidence>
<evidence type="ECO:0000256" key="1">
    <source>
        <dbReference type="SAM" id="MobiDB-lite"/>
    </source>
</evidence>
<sequence length="120" mass="13724">RIKTKNSGKREVEEGEKREKRGKQPVRIRDRKCTLPCNGPVRAEYSRLPTNEVLHTQLDWLARNQRSGCGDHFPQRTKFRRSATFAKNDGWGEQRGVLSSVERLSTPAPAEELVPVVDVE</sequence>
<dbReference type="EMBL" id="AGNL01008352">
    <property type="protein sequence ID" value="EJK70575.1"/>
    <property type="molecule type" value="Genomic_DNA"/>
</dbReference>
<dbReference type="Proteomes" id="UP000266841">
    <property type="component" value="Unassembled WGS sequence"/>
</dbReference>
<gene>
    <name evidence="2" type="ORF">THAOC_08055</name>
</gene>
<organism evidence="2 3">
    <name type="scientific">Thalassiosira oceanica</name>
    <name type="common">Marine diatom</name>
    <dbReference type="NCBI Taxonomy" id="159749"/>
    <lineage>
        <taxon>Eukaryota</taxon>
        <taxon>Sar</taxon>
        <taxon>Stramenopiles</taxon>
        <taxon>Ochrophyta</taxon>
        <taxon>Bacillariophyta</taxon>
        <taxon>Coscinodiscophyceae</taxon>
        <taxon>Thalassiosirophycidae</taxon>
        <taxon>Thalassiosirales</taxon>
        <taxon>Thalassiosiraceae</taxon>
        <taxon>Thalassiosira</taxon>
    </lineage>
</organism>
<keyword evidence="3" id="KW-1185">Reference proteome</keyword>
<name>K0SYU0_THAOC</name>